<dbReference type="InterPro" id="IPR036069">
    <property type="entry name" value="DUF34/NIF3_sf"/>
</dbReference>
<evidence type="ECO:0000256" key="3">
    <source>
        <dbReference type="ARBA" id="ARBA00022112"/>
    </source>
</evidence>
<dbReference type="PATRIC" id="fig|1263870.3.peg.5294"/>
<dbReference type="GO" id="GO:0046872">
    <property type="term" value="F:metal ion binding"/>
    <property type="evidence" value="ECO:0007669"/>
    <property type="project" value="UniProtKB-KW"/>
</dbReference>
<evidence type="ECO:0000256" key="4">
    <source>
        <dbReference type="ARBA" id="ARBA00022723"/>
    </source>
</evidence>
<reference evidence="6 7" key="1">
    <citation type="journal article" date="2013" name="Mar. Genomics">
        <title>Expression of sulfatases in Rhodopirellula baltica and the diversity of sulfatases in the genus Rhodopirellula.</title>
        <authorList>
            <person name="Wegner C.E."/>
            <person name="Richter-Heitmann T."/>
            <person name="Klindworth A."/>
            <person name="Klockow C."/>
            <person name="Richter M."/>
            <person name="Achstetter T."/>
            <person name="Glockner F.O."/>
            <person name="Harder J."/>
        </authorList>
    </citation>
    <scope>NUCLEOTIDE SEQUENCE [LARGE SCALE GENOMIC DNA]</scope>
    <source>
        <strain evidence="6 7">SM41</strain>
    </source>
</reference>
<proteinExistence type="inferred from homology"/>
<dbReference type="Pfam" id="PF01784">
    <property type="entry name" value="DUF34_NIF3"/>
    <property type="match status" value="1"/>
</dbReference>
<evidence type="ECO:0000256" key="2">
    <source>
        <dbReference type="ARBA" id="ARBA00011643"/>
    </source>
</evidence>
<evidence type="ECO:0000313" key="7">
    <source>
        <dbReference type="Proteomes" id="UP000011885"/>
    </source>
</evidence>
<feature type="binding site" evidence="5">
    <location>
        <position position="253"/>
    </location>
    <ligand>
        <name>a divalent metal cation</name>
        <dbReference type="ChEBI" id="CHEBI:60240"/>
        <label>1</label>
    </ligand>
</feature>
<gene>
    <name evidence="6" type="ORF">RSSM_05007</name>
</gene>
<evidence type="ECO:0000256" key="5">
    <source>
        <dbReference type="PIRSR" id="PIRSR602678-1"/>
    </source>
</evidence>
<sequence>MAFSFIEERIRSFPFAEPMQVHHLCQAMSEIAPLRLAEEWDNVGLLLGHRSAPACRIMTCLTVTPDVVAEAEEENVDAIVAHHPLPFKPMAKINTDSAAGELVWRLCRAGVALYSAHTAFDSAKGGINDQWCEALGLSDVKPLIAIDRPTSASSPDNIEGAGRYGTLRERLTAAEVFAKAAGFSGATRPRIVGDLDRPVRRLGVACGSGGSFVGAARRVGCDLLLSGEATFHTCLEAENTGLSLALVGHYASERFAMESLAQRLQTMLGSLKSTVKMANEAGLEVWASRREHDVIAVDPVSQNP</sequence>
<feature type="binding site" evidence="5">
    <location>
        <position position="82"/>
    </location>
    <ligand>
        <name>a divalent metal cation</name>
        <dbReference type="ChEBI" id="CHEBI:60240"/>
        <label>1</label>
    </ligand>
</feature>
<organism evidence="6 7">
    <name type="scientific">Rhodopirellula sallentina SM41</name>
    <dbReference type="NCBI Taxonomy" id="1263870"/>
    <lineage>
        <taxon>Bacteria</taxon>
        <taxon>Pseudomonadati</taxon>
        <taxon>Planctomycetota</taxon>
        <taxon>Planctomycetia</taxon>
        <taxon>Pirellulales</taxon>
        <taxon>Pirellulaceae</taxon>
        <taxon>Rhodopirellula</taxon>
    </lineage>
</organism>
<dbReference type="AlphaFoldDB" id="M5U6Q0"/>
<dbReference type="GO" id="GO:0005737">
    <property type="term" value="C:cytoplasm"/>
    <property type="evidence" value="ECO:0007669"/>
    <property type="project" value="TreeGrafter"/>
</dbReference>
<dbReference type="SUPFAM" id="SSF102705">
    <property type="entry name" value="NIF3 (NGG1p interacting factor 3)-like"/>
    <property type="match status" value="1"/>
</dbReference>
<dbReference type="NCBIfam" id="TIGR00486">
    <property type="entry name" value="YbgI_SA1388"/>
    <property type="match status" value="1"/>
</dbReference>
<evidence type="ECO:0000313" key="6">
    <source>
        <dbReference type="EMBL" id="EMI53551.1"/>
    </source>
</evidence>
<accession>M5U6Q0</accession>
<feature type="binding site" evidence="5">
    <location>
        <position position="83"/>
    </location>
    <ligand>
        <name>a divalent metal cation</name>
        <dbReference type="ChEBI" id="CHEBI:60240"/>
        <label>1</label>
    </ligand>
</feature>
<dbReference type="PANTHER" id="PTHR13799">
    <property type="entry name" value="NGG1 INTERACTING FACTOR 3"/>
    <property type="match status" value="1"/>
</dbReference>
<comment type="subunit">
    <text evidence="2">Homohexamer.</text>
</comment>
<dbReference type="PANTHER" id="PTHR13799:SF14">
    <property type="entry name" value="GTP CYCLOHYDROLASE 1 TYPE 2 HOMOLOG"/>
    <property type="match status" value="1"/>
</dbReference>
<name>M5U6Q0_9BACT</name>
<dbReference type="InterPro" id="IPR002678">
    <property type="entry name" value="DUF34/NIF3"/>
</dbReference>
<dbReference type="FunFam" id="3.40.1390.30:FF:000001">
    <property type="entry name" value="GTP cyclohydrolase 1 type 2"/>
    <property type="match status" value="1"/>
</dbReference>
<feature type="binding site" evidence="5">
    <location>
        <position position="249"/>
    </location>
    <ligand>
        <name>a divalent metal cation</name>
        <dbReference type="ChEBI" id="CHEBI:60240"/>
        <label>1</label>
    </ligand>
</feature>
<comment type="caution">
    <text evidence="6">The sequence shown here is derived from an EMBL/GenBank/DDBJ whole genome shotgun (WGS) entry which is preliminary data.</text>
</comment>
<comment type="similarity">
    <text evidence="1">Belongs to the GTP cyclohydrolase I type 2/NIF3 family.</text>
</comment>
<keyword evidence="4 5" id="KW-0479">Metal-binding</keyword>
<dbReference type="EMBL" id="ANOH01000345">
    <property type="protein sequence ID" value="EMI53551.1"/>
    <property type="molecule type" value="Genomic_DNA"/>
</dbReference>
<evidence type="ECO:0000256" key="1">
    <source>
        <dbReference type="ARBA" id="ARBA00006964"/>
    </source>
</evidence>
<dbReference type="Proteomes" id="UP000011885">
    <property type="component" value="Unassembled WGS sequence"/>
</dbReference>
<dbReference type="Gene3D" id="3.40.1390.30">
    <property type="entry name" value="NIF3 (NGG1p interacting factor 3)-like"/>
    <property type="match status" value="2"/>
</dbReference>
<feature type="binding site" evidence="5">
    <location>
        <position position="121"/>
    </location>
    <ligand>
        <name>a divalent metal cation</name>
        <dbReference type="ChEBI" id="CHEBI:60240"/>
        <label>1</label>
    </ligand>
</feature>
<keyword evidence="7" id="KW-1185">Reference proteome</keyword>
<protein>
    <recommendedName>
        <fullName evidence="3">GTP cyclohydrolase 1 type 2 homolog</fullName>
    </recommendedName>
</protein>